<dbReference type="RefSeq" id="WP_189052941.1">
    <property type="nucleotide sequence ID" value="NZ_BMMK01000001.1"/>
</dbReference>
<proteinExistence type="predicted"/>
<evidence type="ECO:0000313" key="3">
    <source>
        <dbReference type="EMBL" id="GGM34879.1"/>
    </source>
</evidence>
<keyword evidence="4" id="KW-1185">Reference proteome</keyword>
<dbReference type="Gene3D" id="1.10.443.10">
    <property type="entry name" value="Intergrase catalytic core"/>
    <property type="match status" value="1"/>
</dbReference>
<dbReference type="InterPro" id="IPR002104">
    <property type="entry name" value="Integrase_catalytic"/>
</dbReference>
<organism evidence="3 4">
    <name type="scientific">Longimycelium tulufanense</name>
    <dbReference type="NCBI Taxonomy" id="907463"/>
    <lineage>
        <taxon>Bacteria</taxon>
        <taxon>Bacillati</taxon>
        <taxon>Actinomycetota</taxon>
        <taxon>Actinomycetes</taxon>
        <taxon>Pseudonocardiales</taxon>
        <taxon>Pseudonocardiaceae</taxon>
        <taxon>Longimycelium</taxon>
    </lineage>
</organism>
<name>A0A8J3C9K9_9PSEU</name>
<dbReference type="SUPFAM" id="SSF56349">
    <property type="entry name" value="DNA breaking-rejoining enzymes"/>
    <property type="match status" value="1"/>
</dbReference>
<dbReference type="InterPro" id="IPR011010">
    <property type="entry name" value="DNA_brk_join_enz"/>
</dbReference>
<sequence length="472" mass="53272">MATTYDVRIWKMDVYKGKRGNTYYVRWRVAGKPWKESFKSRGLAESFRSDLISAAGKGEAFDVESGLPVSMRRLNQDMSWYEFACTFVDMQWPRVAATTRRTHAEALTAVTMALFTTDRGKPDDKLIRSALCRWGFNTAKRDSPDCPEEVRRTLRWVATHTRPVSSLVRPEALRSVLDGLTVKLDGGPRAPSVVSRWRKILNRAAEYAVELRLLERNPVPLLKWRAPRTVQVVDRRVVANPVQARTLLHAVGEQPGGRRLVAFFGCLYFAFLRPEEAVSLNKRNLSLPPAEWDAERGEWEFPKGVDGWGQLHLEMAEPYAGKDWTDTGANRDRRQLKQRAVGETRPVPSPPELTVLLLDHLRLFGTAPDGRLFVGERNRRELPKLTIVRAWQRAREATFTPEVLASPLAGTPYDLRHAGVSTMLNAGVSPTTVAEWAGHSVEVLLRIYAKCLDGTDVLTRQRVQAALGHRSG</sequence>
<accession>A0A8J3C9K9</accession>
<dbReference type="EMBL" id="BMMK01000001">
    <property type="protein sequence ID" value="GGM34879.1"/>
    <property type="molecule type" value="Genomic_DNA"/>
</dbReference>
<reference evidence="3" key="2">
    <citation type="submission" date="2020-09" db="EMBL/GenBank/DDBJ databases">
        <authorList>
            <person name="Sun Q."/>
            <person name="Zhou Y."/>
        </authorList>
    </citation>
    <scope>NUCLEOTIDE SEQUENCE</scope>
    <source>
        <strain evidence="3">CGMCC 4.5737</strain>
    </source>
</reference>
<reference evidence="3" key="1">
    <citation type="journal article" date="2014" name="Int. J. Syst. Evol. Microbiol.">
        <title>Complete genome sequence of Corynebacterium casei LMG S-19264T (=DSM 44701T), isolated from a smear-ripened cheese.</title>
        <authorList>
            <consortium name="US DOE Joint Genome Institute (JGI-PGF)"/>
            <person name="Walter F."/>
            <person name="Albersmeier A."/>
            <person name="Kalinowski J."/>
            <person name="Ruckert C."/>
        </authorList>
    </citation>
    <scope>NUCLEOTIDE SEQUENCE</scope>
    <source>
        <strain evidence="3">CGMCC 4.5737</strain>
    </source>
</reference>
<feature type="domain" description="Tyr recombinase" evidence="2">
    <location>
        <begin position="233"/>
        <end position="468"/>
    </location>
</feature>
<dbReference type="PANTHER" id="PTHR30349">
    <property type="entry name" value="PHAGE INTEGRASE-RELATED"/>
    <property type="match status" value="1"/>
</dbReference>
<dbReference type="PROSITE" id="PS51898">
    <property type="entry name" value="TYR_RECOMBINASE"/>
    <property type="match status" value="1"/>
</dbReference>
<dbReference type="GO" id="GO:0015074">
    <property type="term" value="P:DNA integration"/>
    <property type="evidence" value="ECO:0007669"/>
    <property type="project" value="InterPro"/>
</dbReference>
<dbReference type="InterPro" id="IPR050090">
    <property type="entry name" value="Tyrosine_recombinase_XerCD"/>
</dbReference>
<evidence type="ECO:0000259" key="2">
    <source>
        <dbReference type="PROSITE" id="PS51898"/>
    </source>
</evidence>
<dbReference type="Proteomes" id="UP000637578">
    <property type="component" value="Unassembled WGS sequence"/>
</dbReference>
<dbReference type="GO" id="GO:0006310">
    <property type="term" value="P:DNA recombination"/>
    <property type="evidence" value="ECO:0007669"/>
    <property type="project" value="UniProtKB-KW"/>
</dbReference>
<dbReference type="GO" id="GO:0003677">
    <property type="term" value="F:DNA binding"/>
    <property type="evidence" value="ECO:0007669"/>
    <property type="project" value="InterPro"/>
</dbReference>
<dbReference type="AlphaFoldDB" id="A0A8J3C9K9"/>
<comment type="caution">
    <text evidence="3">The sequence shown here is derived from an EMBL/GenBank/DDBJ whole genome shotgun (WGS) entry which is preliminary data.</text>
</comment>
<evidence type="ECO:0000256" key="1">
    <source>
        <dbReference type="ARBA" id="ARBA00023172"/>
    </source>
</evidence>
<keyword evidence="1" id="KW-0233">DNA recombination</keyword>
<dbReference type="PANTHER" id="PTHR30349:SF64">
    <property type="entry name" value="PROPHAGE INTEGRASE INTD-RELATED"/>
    <property type="match status" value="1"/>
</dbReference>
<evidence type="ECO:0000313" key="4">
    <source>
        <dbReference type="Proteomes" id="UP000637578"/>
    </source>
</evidence>
<protein>
    <submittedName>
        <fullName evidence="3">Integrase</fullName>
    </submittedName>
</protein>
<dbReference type="InterPro" id="IPR013762">
    <property type="entry name" value="Integrase-like_cat_sf"/>
</dbReference>
<gene>
    <name evidence="3" type="ORF">GCM10012275_02650</name>
</gene>